<sequence length="805" mass="92113">MSDREVYIRESSKLQRALVSAFNDYIGSGMYFGPPDGKFRRILLDNEVPMRNLYDWGHALIHDDYRLGDVLLGMVKSQGVIGYQKDVKQISRARRVSDIPSPRSEFLILWGKLSNNGEGIPVGLLVNGESSEEVIGTYYREVLRDAFDSEVFNKLWESLMDYLTYNFNPSTGHQKYRDVLKTLPSKSSEKLMRLNYEGKSFPSFPGIIRTVRLAVFPNSGKFYSVPLFGEGWNENRSVLRILLKHKDNPQVVEFLRHYGIEWLEPEELKILFALREKVFPRVRGRLVQISQKRKLGGLDAIPLYVRPTGTVRIGSIRPTKVDKVTKTTYLVSFFKNKTGTPKVKNIQELLTVMMANSYYLPETIEVLQQNLELVSGKRSKEVEEWTSVIKATFDSVLLYALLRNAVRIEGLEFSKGHVVFLNFLNTRDRNTVVHDYYYHLLDGVENMDLLHGTGERARVNVQNFGHDVYPYGPIGDEEALNLWEKVPSKKRNEVVPYRLYEFEDGTGGVVYLLNPSKRGKQPSTAWYVGASKLKAYEDNLDRHWVWGRISQHREEYYAAMSLRNTSTAGYLLSIDGRDVATHIKIYAHGVFARSLYRVGDSTSSSNYYVRLLKTSTYGLLDGKRVRLLPERIIYRRDNPRKALDSHPKIFEDIKNAVEDDGVHLVHVQSLRNVELGETLSELPASAIFVDWDGLVLSKEEFDRAMGIKKHYRSWLAVLEVGGHNARVFVTKDPQENSESRIYRHPLMMLFSEGVLSDEEMLFTLGLADEKGGVSLAGTKRLFYAPYPDVSRKVIRPSLLLGGVVE</sequence>
<dbReference type="GeneID" id="58919420"/>
<reference evidence="1 2" key="1">
    <citation type="submission" date="2020-09" db="EMBL/GenBank/DDBJ databases">
        <authorList>
            <person name="Courtine D."/>
        </authorList>
    </citation>
    <scope>NUCLEOTIDE SEQUENCE [LARGE SCALE GENOMIC DNA]</scope>
    <source>
        <strain evidence="1 2">IRI35c</strain>
    </source>
</reference>
<dbReference type="RefSeq" id="WP_188202494.1">
    <property type="nucleotide sequence ID" value="NZ_LR881183.1"/>
</dbReference>
<keyword evidence="2" id="KW-1185">Reference proteome</keyword>
<gene>
    <name evidence="1" type="ORF">TIRI35C_1677</name>
</gene>
<evidence type="ECO:0000313" key="1">
    <source>
        <dbReference type="EMBL" id="CAD5244831.1"/>
    </source>
</evidence>
<dbReference type="AlphaFoldDB" id="A0A7G2DCE5"/>
<evidence type="ECO:0000313" key="2">
    <source>
        <dbReference type="Proteomes" id="UP000516304"/>
    </source>
</evidence>
<protein>
    <submittedName>
        <fullName evidence="1">Uncharacterized protein</fullName>
    </submittedName>
</protein>
<organism evidence="1 2">
    <name type="scientific">Thermococcus camini</name>
    <dbReference type="NCBI Taxonomy" id="2016373"/>
    <lineage>
        <taxon>Archaea</taxon>
        <taxon>Methanobacteriati</taxon>
        <taxon>Methanobacteriota</taxon>
        <taxon>Thermococci</taxon>
        <taxon>Thermococcales</taxon>
        <taxon>Thermococcaceae</taxon>
        <taxon>Thermococcus</taxon>
    </lineage>
</organism>
<name>A0A7G2DCE5_9EURY</name>
<dbReference type="KEGG" id="tcq:TIRI35C_1677"/>
<proteinExistence type="predicted"/>
<dbReference type="EMBL" id="LR881183">
    <property type="protein sequence ID" value="CAD5244831.1"/>
    <property type="molecule type" value="Genomic_DNA"/>
</dbReference>
<accession>A0A7G2DCE5</accession>
<dbReference type="Proteomes" id="UP000516304">
    <property type="component" value="Chromosome TIRI35C"/>
</dbReference>